<reference evidence="3 4" key="1">
    <citation type="submission" date="2019-03" db="EMBL/GenBank/DDBJ databases">
        <title>Genomic Encyclopedia of Type Strains, Phase IV (KMG-IV): sequencing the most valuable type-strain genomes for metagenomic binning, comparative biology and taxonomic classification.</title>
        <authorList>
            <person name="Goeker M."/>
        </authorList>
    </citation>
    <scope>NUCLEOTIDE SEQUENCE [LARGE SCALE GENOMIC DNA]</scope>
    <source>
        <strain evidence="3 4">DSM 100048</strain>
    </source>
</reference>
<dbReference type="SUPFAM" id="SSF55154">
    <property type="entry name" value="CYTH-like phosphatases"/>
    <property type="match status" value="1"/>
</dbReference>
<proteinExistence type="predicted"/>
<comment type="caution">
    <text evidence="3">The sequence shown here is derived from an EMBL/GenBank/DDBJ whole genome shotgun (WGS) entry which is preliminary data.</text>
</comment>
<dbReference type="InterPro" id="IPR033469">
    <property type="entry name" value="CYTH-like_dom_sf"/>
</dbReference>
<evidence type="ECO:0000313" key="3">
    <source>
        <dbReference type="EMBL" id="TCV03219.1"/>
    </source>
</evidence>
<dbReference type="SMART" id="SM01118">
    <property type="entry name" value="CYTH"/>
    <property type="match status" value="1"/>
</dbReference>
<dbReference type="InterPro" id="IPR038186">
    <property type="entry name" value="CHAD_dom_sf"/>
</dbReference>
<dbReference type="PROSITE" id="PS51707">
    <property type="entry name" value="CYTH"/>
    <property type="match status" value="1"/>
</dbReference>
<dbReference type="SMART" id="SM00880">
    <property type="entry name" value="CHAD"/>
    <property type="match status" value="1"/>
</dbReference>
<dbReference type="Proteomes" id="UP000294692">
    <property type="component" value="Unassembled WGS sequence"/>
</dbReference>
<dbReference type="Gene3D" id="1.40.20.10">
    <property type="entry name" value="CHAD domain"/>
    <property type="match status" value="1"/>
</dbReference>
<dbReference type="PANTHER" id="PTHR39569">
    <property type="entry name" value="INORGANIC TRIPHOSPHATASE"/>
    <property type="match status" value="1"/>
</dbReference>
<name>A0A4R3VHM3_9BURK</name>
<dbReference type="GO" id="GO:0046872">
    <property type="term" value="F:metal ion binding"/>
    <property type="evidence" value="ECO:0007669"/>
    <property type="project" value="TreeGrafter"/>
</dbReference>
<evidence type="ECO:0000259" key="2">
    <source>
        <dbReference type="PROSITE" id="PS51708"/>
    </source>
</evidence>
<dbReference type="PROSITE" id="PS51708">
    <property type="entry name" value="CHAD"/>
    <property type="match status" value="1"/>
</dbReference>
<organism evidence="3 4">
    <name type="scientific">Paracandidimonas soli</name>
    <dbReference type="NCBI Taxonomy" id="1917182"/>
    <lineage>
        <taxon>Bacteria</taxon>
        <taxon>Pseudomonadati</taxon>
        <taxon>Pseudomonadota</taxon>
        <taxon>Betaproteobacteria</taxon>
        <taxon>Burkholderiales</taxon>
        <taxon>Alcaligenaceae</taxon>
        <taxon>Paracandidimonas</taxon>
    </lineage>
</organism>
<dbReference type="PANTHER" id="PTHR39569:SF1">
    <property type="entry name" value="INORGANIC TRIPHOSPHATASE"/>
    <property type="match status" value="1"/>
</dbReference>
<evidence type="ECO:0000259" key="1">
    <source>
        <dbReference type="PROSITE" id="PS51707"/>
    </source>
</evidence>
<sequence length="509" mass="57327">MPERELKFHIPATSRDSLLQAVAALSPTEHRLLARYYDTPERELAKARVALRLRNEDGQWVQTVKAPGADTLSRQEFNHPRPADSLDISALKGTPQYKTLSQLKDRLRPTYETEVARLAVRIQHQDGIIELAYDRGVLRSGGTELEIHELELELVSGGIPALFRLAEQWQQQYGLILELRSKAERGDTLAALLQNGDPPDLSALIRIRKAGNIRHDSSHDLNSAFQVCIGDCLQQIIRNTAGLAGIDSELATQAQRISLVHQLRVGVRRLRSCWKLFKPWIPADASPEAAELRRYFSLFGEGRDYDIVCHDITPRLIAAGMPPLAMPPTELDDPQRARNLAASAGLQTILLRLLEQSLTAPETDTRRTQETRKAKTGESAAATMVRRLNKWLNQVVQAGERFDILTPEERHDLRKKVKRLRYSFEFSQALLETLHPEEARTLLLGIQRALGELNDLYTAEAFYERLADQAQPPPAAWFAIGWIRAMQSTQIQRVGELFGALAKARPLKP</sequence>
<gene>
    <name evidence="3" type="ORF">EV686_101683</name>
</gene>
<dbReference type="AlphaFoldDB" id="A0A4R3VHM3"/>
<dbReference type="GO" id="GO:0050355">
    <property type="term" value="F:inorganic triphosphate phosphatase activity"/>
    <property type="evidence" value="ECO:0007669"/>
    <property type="project" value="InterPro"/>
</dbReference>
<feature type="domain" description="CYTH" evidence="1">
    <location>
        <begin position="1"/>
        <end position="193"/>
    </location>
</feature>
<dbReference type="InterPro" id="IPR039013">
    <property type="entry name" value="YgiF"/>
</dbReference>
<feature type="domain" description="CHAD" evidence="2">
    <location>
        <begin position="218"/>
        <end position="507"/>
    </location>
</feature>
<dbReference type="Pfam" id="PF05235">
    <property type="entry name" value="CHAD"/>
    <property type="match status" value="1"/>
</dbReference>
<protein>
    <submittedName>
        <fullName evidence="3">Inorganic triphosphatase YgiF</fullName>
    </submittedName>
</protein>
<dbReference type="EMBL" id="SMBX01000001">
    <property type="protein sequence ID" value="TCV03219.1"/>
    <property type="molecule type" value="Genomic_DNA"/>
</dbReference>
<evidence type="ECO:0000313" key="4">
    <source>
        <dbReference type="Proteomes" id="UP000294692"/>
    </source>
</evidence>
<keyword evidence="4" id="KW-1185">Reference proteome</keyword>
<dbReference type="CDD" id="cd07756">
    <property type="entry name" value="CYTH-like_Pase_CHAD"/>
    <property type="match status" value="1"/>
</dbReference>
<dbReference type="InterPro" id="IPR007899">
    <property type="entry name" value="CHAD_dom"/>
</dbReference>
<dbReference type="Pfam" id="PF01928">
    <property type="entry name" value="CYTH"/>
    <property type="match status" value="1"/>
</dbReference>
<accession>A0A4R3VHM3</accession>
<dbReference type="InterPro" id="IPR023577">
    <property type="entry name" value="CYTH_domain"/>
</dbReference>
<dbReference type="Gene3D" id="2.40.320.10">
    <property type="entry name" value="Hypothetical Protein Pfu-838710-001"/>
    <property type="match status" value="1"/>
</dbReference>